<dbReference type="PANTHER" id="PTHR12011:SF58">
    <property type="entry name" value="ADHESION G-PROTEIN COUPLED RECEPTOR D2"/>
    <property type="match status" value="1"/>
</dbReference>
<evidence type="ECO:0000313" key="6">
    <source>
        <dbReference type="EMBL" id="KAK7799570.1"/>
    </source>
</evidence>
<feature type="compositionally biased region" description="Polar residues" evidence="5">
    <location>
        <begin position="128"/>
        <end position="138"/>
    </location>
</feature>
<accession>A0AAW0HAE5</accession>
<evidence type="ECO:0000256" key="3">
    <source>
        <dbReference type="ARBA" id="ARBA00022989"/>
    </source>
</evidence>
<protein>
    <submittedName>
        <fullName evidence="6">Uncharacterized protein</fullName>
    </submittedName>
</protein>
<keyword evidence="7" id="KW-1185">Reference proteome</keyword>
<sequence>MGFPAAIVAITLTVQPHDYMTSGHCWLSAHTDAIWDFVGPMLFVRMVNSEVWVPQGRDISGRRDFSCPLAPNLQANTCILVHMVMVTVQHPLSCMHAESTAWSAGEDQVPDVPGEEPTVFKGAASKQPVVQQEPSSIAQKGLVTGV</sequence>
<keyword evidence="4" id="KW-0472">Membrane</keyword>
<reference evidence="6 7" key="1">
    <citation type="journal article" date="2023" name="bioRxiv">
        <title>Conserved and derived expression patterns and positive selection on dental genes reveal complex evolutionary context of ever-growing rodent molars.</title>
        <authorList>
            <person name="Calamari Z.T."/>
            <person name="Song A."/>
            <person name="Cohen E."/>
            <person name="Akter M."/>
            <person name="Roy R.D."/>
            <person name="Hallikas O."/>
            <person name="Christensen M.M."/>
            <person name="Li P."/>
            <person name="Marangoni P."/>
            <person name="Jernvall J."/>
            <person name="Klein O.D."/>
        </authorList>
    </citation>
    <scope>NUCLEOTIDE SEQUENCE [LARGE SCALE GENOMIC DNA]</scope>
    <source>
        <strain evidence="6">V071</strain>
    </source>
</reference>
<dbReference type="GO" id="GO:0005886">
    <property type="term" value="C:plasma membrane"/>
    <property type="evidence" value="ECO:0007669"/>
    <property type="project" value="TreeGrafter"/>
</dbReference>
<keyword evidence="3" id="KW-1133">Transmembrane helix</keyword>
<feature type="region of interest" description="Disordered" evidence="5">
    <location>
        <begin position="105"/>
        <end position="146"/>
    </location>
</feature>
<dbReference type="InterPro" id="IPR000832">
    <property type="entry name" value="GPCR_2_secretin-like"/>
</dbReference>
<dbReference type="Gene3D" id="1.20.1070.10">
    <property type="entry name" value="Rhodopsin 7-helix transmembrane proteins"/>
    <property type="match status" value="1"/>
</dbReference>
<evidence type="ECO:0000256" key="5">
    <source>
        <dbReference type="SAM" id="MobiDB-lite"/>
    </source>
</evidence>
<dbReference type="Pfam" id="PF00002">
    <property type="entry name" value="7tm_2"/>
    <property type="match status" value="1"/>
</dbReference>
<dbReference type="GO" id="GO:0007189">
    <property type="term" value="P:adenylate cyclase-activating G protein-coupled receptor signaling pathway"/>
    <property type="evidence" value="ECO:0007669"/>
    <property type="project" value="TreeGrafter"/>
</dbReference>
<comment type="subcellular location">
    <subcellularLocation>
        <location evidence="1">Membrane</location>
        <topology evidence="1">Multi-pass membrane protein</topology>
    </subcellularLocation>
</comment>
<evidence type="ECO:0000256" key="4">
    <source>
        <dbReference type="ARBA" id="ARBA00023136"/>
    </source>
</evidence>
<dbReference type="GO" id="GO:0004930">
    <property type="term" value="F:G protein-coupled receptor activity"/>
    <property type="evidence" value="ECO:0007669"/>
    <property type="project" value="InterPro"/>
</dbReference>
<keyword evidence="2" id="KW-0812">Transmembrane</keyword>
<name>A0AAW0HAE5_MYOGA</name>
<dbReference type="AlphaFoldDB" id="A0AAW0HAE5"/>
<dbReference type="PANTHER" id="PTHR12011">
    <property type="entry name" value="ADHESION G-PROTEIN COUPLED RECEPTOR"/>
    <property type="match status" value="1"/>
</dbReference>
<dbReference type="Proteomes" id="UP001488838">
    <property type="component" value="Unassembled WGS sequence"/>
</dbReference>
<organism evidence="6 7">
    <name type="scientific">Myodes glareolus</name>
    <name type="common">Bank vole</name>
    <name type="synonym">Clethrionomys glareolus</name>
    <dbReference type="NCBI Taxonomy" id="447135"/>
    <lineage>
        <taxon>Eukaryota</taxon>
        <taxon>Metazoa</taxon>
        <taxon>Chordata</taxon>
        <taxon>Craniata</taxon>
        <taxon>Vertebrata</taxon>
        <taxon>Euteleostomi</taxon>
        <taxon>Mammalia</taxon>
        <taxon>Eutheria</taxon>
        <taxon>Euarchontoglires</taxon>
        <taxon>Glires</taxon>
        <taxon>Rodentia</taxon>
        <taxon>Myomorpha</taxon>
        <taxon>Muroidea</taxon>
        <taxon>Cricetidae</taxon>
        <taxon>Arvicolinae</taxon>
        <taxon>Myodes</taxon>
    </lineage>
</organism>
<evidence type="ECO:0000313" key="7">
    <source>
        <dbReference type="Proteomes" id="UP001488838"/>
    </source>
</evidence>
<evidence type="ECO:0000256" key="1">
    <source>
        <dbReference type="ARBA" id="ARBA00004141"/>
    </source>
</evidence>
<comment type="caution">
    <text evidence="6">The sequence shown here is derived from an EMBL/GenBank/DDBJ whole genome shotgun (WGS) entry which is preliminary data.</text>
</comment>
<proteinExistence type="predicted"/>
<dbReference type="EMBL" id="JBBHLL010000604">
    <property type="protein sequence ID" value="KAK7799570.1"/>
    <property type="molecule type" value="Genomic_DNA"/>
</dbReference>
<evidence type="ECO:0000256" key="2">
    <source>
        <dbReference type="ARBA" id="ARBA00022692"/>
    </source>
</evidence>
<gene>
    <name evidence="6" type="ORF">U0070_016531</name>
</gene>